<dbReference type="Proteomes" id="UP001281147">
    <property type="component" value="Unassembled WGS sequence"/>
</dbReference>
<organism evidence="1 2">
    <name type="scientific">Vermiconidia calcicola</name>
    <dbReference type="NCBI Taxonomy" id="1690605"/>
    <lineage>
        <taxon>Eukaryota</taxon>
        <taxon>Fungi</taxon>
        <taxon>Dikarya</taxon>
        <taxon>Ascomycota</taxon>
        <taxon>Pezizomycotina</taxon>
        <taxon>Dothideomycetes</taxon>
        <taxon>Dothideomycetidae</taxon>
        <taxon>Mycosphaerellales</taxon>
        <taxon>Extremaceae</taxon>
        <taxon>Vermiconidia</taxon>
    </lineage>
</organism>
<gene>
    <name evidence="1" type="ORF">LTR37_020949</name>
</gene>
<name>A0ACC3M9Z5_9PEZI</name>
<sequence>MSYITLAVVLLHIISAACQDPACNITAVSAKNDVSRLECWQLDPEPRSSRAAVNFDHGGFADSFVDILPPRTSSGTLSNAQAVQCTLLRHIPGYPMS</sequence>
<dbReference type="EMBL" id="JAUTXU010000408">
    <property type="protein sequence ID" value="KAK3681200.1"/>
    <property type="molecule type" value="Genomic_DNA"/>
</dbReference>
<comment type="caution">
    <text evidence="1">The sequence shown here is derived from an EMBL/GenBank/DDBJ whole genome shotgun (WGS) entry which is preliminary data.</text>
</comment>
<evidence type="ECO:0000313" key="2">
    <source>
        <dbReference type="Proteomes" id="UP001281147"/>
    </source>
</evidence>
<proteinExistence type="predicted"/>
<keyword evidence="2" id="KW-1185">Reference proteome</keyword>
<evidence type="ECO:0000313" key="1">
    <source>
        <dbReference type="EMBL" id="KAK3681200.1"/>
    </source>
</evidence>
<reference evidence="1" key="1">
    <citation type="submission" date="2023-07" db="EMBL/GenBank/DDBJ databases">
        <title>Black Yeasts Isolated from many extreme environments.</title>
        <authorList>
            <person name="Coleine C."/>
            <person name="Stajich J.E."/>
            <person name="Selbmann L."/>
        </authorList>
    </citation>
    <scope>NUCLEOTIDE SEQUENCE</scope>
    <source>
        <strain evidence="1">CCFEE 5714</strain>
    </source>
</reference>
<accession>A0ACC3M9Z5</accession>
<protein>
    <submittedName>
        <fullName evidence="1">Uncharacterized protein</fullName>
    </submittedName>
</protein>